<keyword evidence="2" id="KW-1185">Reference proteome</keyword>
<comment type="caution">
    <text evidence="1">The sequence shown here is derived from an EMBL/GenBank/DDBJ whole genome shotgun (WGS) entry which is preliminary data.</text>
</comment>
<sequence>MNNRLVENVYLSDVEPHSAAPIDGAADLRARILLHVLFSDTLLIGDSQSLNNRYFRALVSERQMSVSGDAAPGATTLSDLAPLLTEGHIRVALRSGATLHGIRNAHAAKNVDNVPDPDYVDELQAMTSGHALTYDGTAVAAAFKAGVLERIDGALAHARADAWHSLRAAHDWAADQSPLDYKAIRDWLARHRAERPNAGADVVLALQSVDQWAGESYRQALPRVLGAAVAAPLDDVDVIPAARSHRLLDLTDLAPGLLDGLLLSLLPVDVLFEAVSQPSRNAMVAQLARVRRGIRPDTDVLGSAAQELSAWMTQACRRTFRQEGGRAWQHLQGEDRLMRFGLDEDPTAGRLGAGLEVAHAPVARAGALSLHVLSSVVGSMGEVGAEPLELPRQRRPQHELDSSRRLVTV</sequence>
<dbReference type="AlphaFoldDB" id="A0A5N8VQH8"/>
<dbReference type="OrthoDB" id="4133113at2"/>
<proteinExistence type="predicted"/>
<accession>A0A5N8VQH8</accession>
<organism evidence="1 2">
    <name type="scientific">Streptomyces adustus</name>
    <dbReference type="NCBI Taxonomy" id="1609272"/>
    <lineage>
        <taxon>Bacteria</taxon>
        <taxon>Bacillati</taxon>
        <taxon>Actinomycetota</taxon>
        <taxon>Actinomycetes</taxon>
        <taxon>Kitasatosporales</taxon>
        <taxon>Streptomycetaceae</taxon>
        <taxon>Streptomyces</taxon>
    </lineage>
</organism>
<name>A0A5N8VQH8_9ACTN</name>
<evidence type="ECO:0000313" key="2">
    <source>
        <dbReference type="Proteomes" id="UP000325849"/>
    </source>
</evidence>
<protein>
    <submittedName>
        <fullName evidence="1">Uncharacterized protein</fullName>
    </submittedName>
</protein>
<reference evidence="1 2" key="1">
    <citation type="submission" date="2019-07" db="EMBL/GenBank/DDBJ databases">
        <title>New species of Amycolatopsis and Streptomyces.</title>
        <authorList>
            <person name="Duangmal K."/>
            <person name="Teo W.F.A."/>
            <person name="Lipun K."/>
        </authorList>
    </citation>
    <scope>NUCLEOTIDE SEQUENCE [LARGE SCALE GENOMIC DNA]</scope>
    <source>
        <strain evidence="1 2">NBRC 109810</strain>
    </source>
</reference>
<dbReference type="EMBL" id="VJZD01000216">
    <property type="protein sequence ID" value="MPY36374.1"/>
    <property type="molecule type" value="Genomic_DNA"/>
</dbReference>
<dbReference type="RefSeq" id="WP_152894033.1">
    <property type="nucleotide sequence ID" value="NZ_VJZD01000216.1"/>
</dbReference>
<evidence type="ECO:0000313" key="1">
    <source>
        <dbReference type="EMBL" id="MPY36374.1"/>
    </source>
</evidence>
<dbReference type="Proteomes" id="UP000325849">
    <property type="component" value="Unassembled WGS sequence"/>
</dbReference>
<gene>
    <name evidence="1" type="ORF">FNH09_35690</name>
</gene>